<keyword evidence="3" id="KW-1185">Reference proteome</keyword>
<sequence>MLLSRIERPDAATGGWRRRARSTSRVDEFSRPELCWYHHRFAPGQGIAGTLQIQLQNQVEKTKQLAVGAAEPPAKTYTNRLFLRMGPAEQHKVSSGHRSSYQCDTPKEQQDRKGDPYKLQAANGSTIETYGAKTLTLNIGTLSRHNTTGISVTTCHGREYIEILNRYWTSFNHSQVPVRKTPNTAPYKDQWTAYFFPPRRLPLISWNRPKEFNNMLQDGFIPPSDSPYASPLHLILSRSTDFSPPKDETDYTTALSVRSSLSASARRSTFTQVQTSRDRLDLEHRCFHSPTSKLSP</sequence>
<feature type="compositionally biased region" description="Basic and acidic residues" evidence="1">
    <location>
        <begin position="1"/>
        <end position="10"/>
    </location>
</feature>
<comment type="caution">
    <text evidence="2">The sequence shown here is derived from an EMBL/GenBank/DDBJ whole genome shotgun (WGS) entry which is preliminary data.</text>
</comment>
<protein>
    <submittedName>
        <fullName evidence="2">Uncharacterized protein</fullName>
    </submittedName>
</protein>
<accession>A0A812ET38</accession>
<dbReference type="EMBL" id="CAHIKZ030005555">
    <property type="protein sequence ID" value="CAE1329533.1"/>
    <property type="molecule type" value="Genomic_DNA"/>
</dbReference>
<dbReference type="AlphaFoldDB" id="A0A812ET38"/>
<evidence type="ECO:0000256" key="1">
    <source>
        <dbReference type="SAM" id="MobiDB-lite"/>
    </source>
</evidence>
<dbReference type="Proteomes" id="UP000597762">
    <property type="component" value="Unassembled WGS sequence"/>
</dbReference>
<proteinExistence type="predicted"/>
<reference evidence="2" key="1">
    <citation type="submission" date="2021-01" db="EMBL/GenBank/DDBJ databases">
        <authorList>
            <person name="Li R."/>
            <person name="Bekaert M."/>
        </authorList>
    </citation>
    <scope>NUCLEOTIDE SEQUENCE</scope>
    <source>
        <strain evidence="2">Farmed</strain>
    </source>
</reference>
<gene>
    <name evidence="2" type="ORF">SPHA_79035</name>
</gene>
<feature type="compositionally biased region" description="Basic and acidic residues" evidence="1">
    <location>
        <begin position="105"/>
        <end position="116"/>
    </location>
</feature>
<evidence type="ECO:0000313" key="2">
    <source>
        <dbReference type="EMBL" id="CAE1329533.1"/>
    </source>
</evidence>
<feature type="region of interest" description="Disordered" evidence="1">
    <location>
        <begin position="1"/>
        <end position="24"/>
    </location>
</feature>
<feature type="region of interest" description="Disordered" evidence="1">
    <location>
        <begin position="92"/>
        <end position="117"/>
    </location>
</feature>
<organism evidence="2 3">
    <name type="scientific">Acanthosepion pharaonis</name>
    <name type="common">Pharaoh cuttlefish</name>
    <name type="synonym">Sepia pharaonis</name>
    <dbReference type="NCBI Taxonomy" id="158019"/>
    <lineage>
        <taxon>Eukaryota</taxon>
        <taxon>Metazoa</taxon>
        <taxon>Spiralia</taxon>
        <taxon>Lophotrochozoa</taxon>
        <taxon>Mollusca</taxon>
        <taxon>Cephalopoda</taxon>
        <taxon>Coleoidea</taxon>
        <taxon>Decapodiformes</taxon>
        <taxon>Sepiida</taxon>
        <taxon>Sepiina</taxon>
        <taxon>Sepiidae</taxon>
        <taxon>Acanthosepion</taxon>
    </lineage>
</organism>
<evidence type="ECO:0000313" key="3">
    <source>
        <dbReference type="Proteomes" id="UP000597762"/>
    </source>
</evidence>
<name>A0A812ET38_ACAPH</name>